<keyword evidence="1" id="KW-0472">Membrane</keyword>
<dbReference type="eggNOG" id="COG4990">
    <property type="taxonomic scope" value="Bacteria"/>
</dbReference>
<sequence>MAVNPVVAKIVAQLAIKAATDAETRKRLLILILAPILSVLLIITMFFYILTNPLEFLGQFFDSDSLTQVEQLQNDFGMYQSILETDTDYVESYGQSFEGVTISNEGETPVVYYNQLDSRWADKPYGTDDIGGYACGPTSMAMVVSSLTETTIDPIQMAKWAYEKGYWCENSGSYHTLIPGAAKAYGLNVYGCSASESQRIVDALSSGKLVVAIMSKGHFTSSGHFIVLRGVTKEGKILVADPASNKRSKEEWDLSIILNEASKHAGAGGPFWIIESKGAQNE</sequence>
<evidence type="ECO:0000313" key="4">
    <source>
        <dbReference type="Proteomes" id="UP000036923"/>
    </source>
</evidence>
<gene>
    <name evidence="3" type="ORF">Bccel_4772</name>
</gene>
<dbReference type="Pfam" id="PF13529">
    <property type="entry name" value="Peptidase_C39_2"/>
    <property type="match status" value="1"/>
</dbReference>
<keyword evidence="4" id="KW-1185">Reference proteome</keyword>
<keyword evidence="1" id="KW-0812">Transmembrane</keyword>
<feature type="transmembrane region" description="Helical" evidence="1">
    <location>
        <begin position="28"/>
        <end position="50"/>
    </location>
</feature>
<dbReference type="OrthoDB" id="3186156at2"/>
<protein>
    <recommendedName>
        <fullName evidence="2">Peptidase C39-like domain-containing protein</fullName>
    </recommendedName>
</protein>
<name>A0A0L6JUK0_9FIRM</name>
<dbReference type="Gene3D" id="3.90.70.10">
    <property type="entry name" value="Cysteine proteinases"/>
    <property type="match status" value="1"/>
</dbReference>
<proteinExistence type="predicted"/>
<evidence type="ECO:0000256" key="1">
    <source>
        <dbReference type="SAM" id="Phobius"/>
    </source>
</evidence>
<dbReference type="STRING" id="398512.Bccel_4772"/>
<dbReference type="AlphaFoldDB" id="A0A0L6JUK0"/>
<keyword evidence="1" id="KW-1133">Transmembrane helix</keyword>
<dbReference type="Proteomes" id="UP000036923">
    <property type="component" value="Unassembled WGS sequence"/>
</dbReference>
<dbReference type="PATRIC" id="fig|398512.5.peg.5003"/>
<accession>A0A0L6JUK0</accession>
<dbReference type="EMBL" id="LGTC01000001">
    <property type="protein sequence ID" value="KNY29498.1"/>
    <property type="molecule type" value="Genomic_DNA"/>
</dbReference>
<evidence type="ECO:0000313" key="3">
    <source>
        <dbReference type="EMBL" id="KNY29498.1"/>
    </source>
</evidence>
<comment type="caution">
    <text evidence="3">The sequence shown here is derived from an EMBL/GenBank/DDBJ whole genome shotgun (WGS) entry which is preliminary data.</text>
</comment>
<dbReference type="RefSeq" id="WP_036935472.1">
    <property type="nucleotide sequence ID" value="NZ_JQKC01000001.1"/>
</dbReference>
<reference evidence="4" key="1">
    <citation type="submission" date="2015-07" db="EMBL/GenBank/DDBJ databases">
        <title>Near-Complete Genome Sequence of the Cellulolytic Bacterium Bacteroides (Pseudobacteroides) cellulosolvens ATCC 35603.</title>
        <authorList>
            <person name="Dassa B."/>
            <person name="Utturkar S.M."/>
            <person name="Klingeman D.M."/>
            <person name="Hurt R.A."/>
            <person name="Keller M."/>
            <person name="Xu J."/>
            <person name="Reddy Y.H.K."/>
            <person name="Borovok I."/>
            <person name="Grinberg I.R."/>
            <person name="Lamed R."/>
            <person name="Zhivin O."/>
            <person name="Bayer E.A."/>
            <person name="Brown S.D."/>
        </authorList>
    </citation>
    <scope>NUCLEOTIDE SEQUENCE [LARGE SCALE GENOMIC DNA]</scope>
    <source>
        <strain evidence="4">DSM 2933</strain>
    </source>
</reference>
<evidence type="ECO:0000259" key="2">
    <source>
        <dbReference type="Pfam" id="PF13529"/>
    </source>
</evidence>
<organism evidence="3 4">
    <name type="scientific">Pseudobacteroides cellulosolvens ATCC 35603 = DSM 2933</name>
    <dbReference type="NCBI Taxonomy" id="398512"/>
    <lineage>
        <taxon>Bacteria</taxon>
        <taxon>Bacillati</taxon>
        <taxon>Bacillota</taxon>
        <taxon>Clostridia</taxon>
        <taxon>Eubacteriales</taxon>
        <taxon>Oscillospiraceae</taxon>
        <taxon>Pseudobacteroides</taxon>
    </lineage>
</organism>
<feature type="domain" description="Peptidase C39-like" evidence="2">
    <location>
        <begin position="110"/>
        <end position="243"/>
    </location>
</feature>
<dbReference type="InterPro" id="IPR039564">
    <property type="entry name" value="Peptidase_C39-like"/>
</dbReference>